<proteinExistence type="predicted"/>
<dbReference type="Pfam" id="PF20192">
    <property type="entry name" value="DUF6555"/>
    <property type="match status" value="1"/>
</dbReference>
<accession>A0A3M2ZVL8</accession>
<evidence type="ECO:0000313" key="1">
    <source>
        <dbReference type="EMBL" id="RML91958.1"/>
    </source>
</evidence>
<dbReference type="AlphaFoldDB" id="A0A3M2ZVL8"/>
<name>A0A3M2ZVL8_PSEYM</name>
<organism evidence="1 2">
    <name type="scientific">Pseudomonas syringae pv. maculicola</name>
    <dbReference type="NCBI Taxonomy" id="59511"/>
    <lineage>
        <taxon>Bacteria</taxon>
        <taxon>Pseudomonadati</taxon>
        <taxon>Pseudomonadota</taxon>
        <taxon>Gammaproteobacteria</taxon>
        <taxon>Pseudomonadales</taxon>
        <taxon>Pseudomonadaceae</taxon>
        <taxon>Pseudomonas</taxon>
    </lineage>
</organism>
<evidence type="ECO:0000313" key="2">
    <source>
        <dbReference type="Proteomes" id="UP000282378"/>
    </source>
</evidence>
<protein>
    <submittedName>
        <fullName evidence="1">Uncharacterized protein</fullName>
    </submittedName>
</protein>
<dbReference type="InterPro" id="IPR046685">
    <property type="entry name" value="DUF6555"/>
</dbReference>
<dbReference type="EMBL" id="RBNL01001234">
    <property type="protein sequence ID" value="RML91958.1"/>
    <property type="molecule type" value="Genomic_DNA"/>
</dbReference>
<comment type="caution">
    <text evidence="1">The sequence shown here is derived from an EMBL/GenBank/DDBJ whole genome shotgun (WGS) entry which is preliminary data.</text>
</comment>
<dbReference type="Proteomes" id="UP000282378">
    <property type="component" value="Unassembled WGS sequence"/>
</dbReference>
<gene>
    <name evidence="1" type="ORF">APX70_02313</name>
</gene>
<sequence length="58" mass="6930">MNDVQIKDFCMSQEKHYRISYLLDGVFKSFYVRAQKMDNAEAWHWATVDAAYVETQFC</sequence>
<reference evidence="1 2" key="1">
    <citation type="submission" date="2018-08" db="EMBL/GenBank/DDBJ databases">
        <title>Recombination of ecologically and evolutionarily significant loci maintains genetic cohesion in the Pseudomonas syringae species complex.</title>
        <authorList>
            <person name="Dillon M."/>
            <person name="Thakur S."/>
            <person name="Almeida R.N.D."/>
            <person name="Weir B.S."/>
            <person name="Guttman D.S."/>
        </authorList>
    </citation>
    <scope>NUCLEOTIDE SEQUENCE [LARGE SCALE GENOMIC DNA]</scope>
    <source>
        <strain evidence="1 2">88_10</strain>
    </source>
</reference>